<dbReference type="AlphaFoldDB" id="A0A4Z2E330"/>
<gene>
    <name evidence="1" type="ORF">EYF80_066749</name>
</gene>
<protein>
    <submittedName>
        <fullName evidence="1">Uncharacterized protein</fullName>
    </submittedName>
</protein>
<dbReference type="Proteomes" id="UP000314294">
    <property type="component" value="Unassembled WGS sequence"/>
</dbReference>
<evidence type="ECO:0000313" key="2">
    <source>
        <dbReference type="Proteomes" id="UP000314294"/>
    </source>
</evidence>
<comment type="caution">
    <text evidence="1">The sequence shown here is derived from an EMBL/GenBank/DDBJ whole genome shotgun (WGS) entry which is preliminary data.</text>
</comment>
<accession>A0A4Z2E330</accession>
<sequence>MSIWLLDPVGPLDPWTPWGPLDPVGALDPWTPWGPWTGSSGPHRAPCAGGDASLIHWERVTGPRHPMTL</sequence>
<evidence type="ECO:0000313" key="1">
    <source>
        <dbReference type="EMBL" id="TNN23133.1"/>
    </source>
</evidence>
<proteinExistence type="predicted"/>
<dbReference type="EMBL" id="SRLO01019625">
    <property type="protein sequence ID" value="TNN23133.1"/>
    <property type="molecule type" value="Genomic_DNA"/>
</dbReference>
<organism evidence="1 2">
    <name type="scientific">Liparis tanakae</name>
    <name type="common">Tanaka's snailfish</name>
    <dbReference type="NCBI Taxonomy" id="230148"/>
    <lineage>
        <taxon>Eukaryota</taxon>
        <taxon>Metazoa</taxon>
        <taxon>Chordata</taxon>
        <taxon>Craniata</taxon>
        <taxon>Vertebrata</taxon>
        <taxon>Euteleostomi</taxon>
        <taxon>Actinopterygii</taxon>
        <taxon>Neopterygii</taxon>
        <taxon>Teleostei</taxon>
        <taxon>Neoteleostei</taxon>
        <taxon>Acanthomorphata</taxon>
        <taxon>Eupercaria</taxon>
        <taxon>Perciformes</taxon>
        <taxon>Cottioidei</taxon>
        <taxon>Cottales</taxon>
        <taxon>Liparidae</taxon>
        <taxon>Liparis</taxon>
    </lineage>
</organism>
<keyword evidence="2" id="KW-1185">Reference proteome</keyword>
<name>A0A4Z2E330_9TELE</name>
<reference evidence="1 2" key="1">
    <citation type="submission" date="2019-03" db="EMBL/GenBank/DDBJ databases">
        <title>First draft genome of Liparis tanakae, snailfish: a comprehensive survey of snailfish specific genes.</title>
        <authorList>
            <person name="Kim W."/>
            <person name="Song I."/>
            <person name="Jeong J.-H."/>
            <person name="Kim D."/>
            <person name="Kim S."/>
            <person name="Ryu S."/>
            <person name="Song J.Y."/>
            <person name="Lee S.K."/>
        </authorList>
    </citation>
    <scope>NUCLEOTIDE SEQUENCE [LARGE SCALE GENOMIC DNA]</scope>
    <source>
        <tissue evidence="1">Muscle</tissue>
    </source>
</reference>